<dbReference type="Pfam" id="PF02537">
    <property type="entry name" value="CRCB"/>
    <property type="match status" value="1"/>
</dbReference>
<comment type="caution">
    <text evidence="13">The sequence shown here is derived from an EMBL/GenBank/DDBJ whole genome shotgun (WGS) entry which is preliminary data.</text>
</comment>
<evidence type="ECO:0000256" key="9">
    <source>
        <dbReference type="ARBA" id="ARBA00023303"/>
    </source>
</evidence>
<keyword evidence="14" id="KW-1185">Reference proteome</keyword>
<proteinExistence type="inferred from homology"/>
<keyword evidence="12" id="KW-0813">Transport</keyword>
<evidence type="ECO:0000256" key="11">
    <source>
        <dbReference type="ARBA" id="ARBA00035585"/>
    </source>
</evidence>
<keyword evidence="7 12" id="KW-0406">Ion transport</keyword>
<evidence type="ECO:0000256" key="12">
    <source>
        <dbReference type="HAMAP-Rule" id="MF_00454"/>
    </source>
</evidence>
<protein>
    <recommendedName>
        <fullName evidence="12">Fluoride-specific ion channel FluC</fullName>
    </recommendedName>
</protein>
<organism evidence="13 14">
    <name type="scientific">Franzmannia qiaohouensis</name>
    <dbReference type="NCBI Taxonomy" id="1329370"/>
    <lineage>
        <taxon>Bacteria</taxon>
        <taxon>Pseudomonadati</taxon>
        <taxon>Pseudomonadota</taxon>
        <taxon>Gammaproteobacteria</taxon>
        <taxon>Oceanospirillales</taxon>
        <taxon>Halomonadaceae</taxon>
        <taxon>Franzmannia</taxon>
    </lineage>
</organism>
<dbReference type="HAMAP" id="MF_00454">
    <property type="entry name" value="FluC"/>
    <property type="match status" value="1"/>
</dbReference>
<comment type="function">
    <text evidence="12">Fluoride-specific ion channel. Important for reducing fluoride concentration in the cell, thus reducing its toxicity.</text>
</comment>
<feature type="transmembrane region" description="Helical" evidence="12">
    <location>
        <begin position="72"/>
        <end position="97"/>
    </location>
</feature>
<feature type="transmembrane region" description="Helical" evidence="12">
    <location>
        <begin position="109"/>
        <end position="131"/>
    </location>
</feature>
<evidence type="ECO:0000313" key="14">
    <source>
        <dbReference type="Proteomes" id="UP001251374"/>
    </source>
</evidence>
<evidence type="ECO:0000256" key="8">
    <source>
        <dbReference type="ARBA" id="ARBA00023136"/>
    </source>
</evidence>
<keyword evidence="12" id="KW-0479">Metal-binding</keyword>
<sequence>MLDVHPLIWVGAGGALGGVLRVLLTAVVTARWGAVFPWGTLVVNLSGALLLGLLAGAWGLDVLLLQGPTASWWLLAVGVLGSYTTVSSFSLQTLTLLRSAEPWRGYLNIAASLLGCLLAVSLGLIVGRLVAGGSL</sequence>
<evidence type="ECO:0000256" key="7">
    <source>
        <dbReference type="ARBA" id="ARBA00023065"/>
    </source>
</evidence>
<comment type="similarity">
    <text evidence="10 12">Belongs to the fluoride channel Fluc/FEX (TC 1.A.43) family.</text>
</comment>
<keyword evidence="8 12" id="KW-0472">Membrane</keyword>
<keyword evidence="2 12" id="KW-1003">Cell membrane</keyword>
<dbReference type="PANTHER" id="PTHR28259">
    <property type="entry name" value="FLUORIDE EXPORT PROTEIN 1-RELATED"/>
    <property type="match status" value="1"/>
</dbReference>
<evidence type="ECO:0000256" key="4">
    <source>
        <dbReference type="ARBA" id="ARBA00022692"/>
    </source>
</evidence>
<comment type="activity regulation">
    <text evidence="12">Na(+) is not transported, but it plays an essential structural role and its presence is essential for fluoride channel function.</text>
</comment>
<evidence type="ECO:0000256" key="6">
    <source>
        <dbReference type="ARBA" id="ARBA00023053"/>
    </source>
</evidence>
<evidence type="ECO:0000256" key="2">
    <source>
        <dbReference type="ARBA" id="ARBA00022475"/>
    </source>
</evidence>
<dbReference type="InterPro" id="IPR003691">
    <property type="entry name" value="FluC"/>
</dbReference>
<feature type="binding site" evidence="12">
    <location>
        <position position="81"/>
    </location>
    <ligand>
        <name>Na(+)</name>
        <dbReference type="ChEBI" id="CHEBI:29101"/>
        <note>structural</note>
    </ligand>
</feature>
<dbReference type="Proteomes" id="UP001251374">
    <property type="component" value="Unassembled WGS sequence"/>
</dbReference>
<keyword evidence="3" id="KW-0997">Cell inner membrane</keyword>
<keyword evidence="9 12" id="KW-0407">Ion channel</keyword>
<gene>
    <name evidence="12" type="primary">fluC</name>
    <name evidence="12" type="synonym">crcB</name>
    <name evidence="13" type="ORF">QC821_00310</name>
</gene>
<evidence type="ECO:0000256" key="10">
    <source>
        <dbReference type="ARBA" id="ARBA00035120"/>
    </source>
</evidence>
<keyword evidence="6 12" id="KW-0915">Sodium</keyword>
<evidence type="ECO:0000256" key="3">
    <source>
        <dbReference type="ARBA" id="ARBA00022519"/>
    </source>
</evidence>
<keyword evidence="4 12" id="KW-0812">Transmembrane</keyword>
<name>A0ABU1HA18_9GAMM</name>
<evidence type="ECO:0000313" key="13">
    <source>
        <dbReference type="EMBL" id="MDR5903709.1"/>
    </source>
</evidence>
<accession>A0ABU1HA18</accession>
<dbReference type="RefSeq" id="WP_309715392.1">
    <property type="nucleotide sequence ID" value="NZ_JARWAM010000001.1"/>
</dbReference>
<feature type="transmembrane region" description="Helical" evidence="12">
    <location>
        <begin position="6"/>
        <end position="28"/>
    </location>
</feature>
<keyword evidence="5 12" id="KW-1133">Transmembrane helix</keyword>
<evidence type="ECO:0000256" key="5">
    <source>
        <dbReference type="ARBA" id="ARBA00022989"/>
    </source>
</evidence>
<evidence type="ECO:0000256" key="1">
    <source>
        <dbReference type="ARBA" id="ARBA00004651"/>
    </source>
</evidence>
<comment type="catalytic activity">
    <reaction evidence="11">
        <text>fluoride(in) = fluoride(out)</text>
        <dbReference type="Rhea" id="RHEA:76159"/>
        <dbReference type="ChEBI" id="CHEBI:17051"/>
    </reaction>
    <physiologicalReaction direction="left-to-right" evidence="11">
        <dbReference type="Rhea" id="RHEA:76160"/>
    </physiologicalReaction>
</comment>
<feature type="binding site" evidence="12">
    <location>
        <position position="84"/>
    </location>
    <ligand>
        <name>Na(+)</name>
        <dbReference type="ChEBI" id="CHEBI:29101"/>
        <note>structural</note>
    </ligand>
</feature>
<dbReference type="EMBL" id="JARWAM010000001">
    <property type="protein sequence ID" value="MDR5903709.1"/>
    <property type="molecule type" value="Genomic_DNA"/>
</dbReference>
<dbReference type="PANTHER" id="PTHR28259:SF1">
    <property type="entry name" value="FLUORIDE EXPORT PROTEIN 1-RELATED"/>
    <property type="match status" value="1"/>
</dbReference>
<feature type="transmembrane region" description="Helical" evidence="12">
    <location>
        <begin position="35"/>
        <end position="60"/>
    </location>
</feature>
<reference evidence="13 14" key="1">
    <citation type="submission" date="2023-04" db="EMBL/GenBank/DDBJ databases">
        <title>A long-awaited taxogenomic arrangement of the family Halomonadaceae.</title>
        <authorList>
            <person name="De La Haba R."/>
            <person name="Chuvochina M."/>
            <person name="Wittouck S."/>
            <person name="Arahal D.R."/>
            <person name="Sanchez-Porro C."/>
            <person name="Hugenholtz P."/>
            <person name="Ventosa A."/>
        </authorList>
    </citation>
    <scope>NUCLEOTIDE SEQUENCE [LARGE SCALE GENOMIC DNA]</scope>
    <source>
        <strain evidence="13 14">DSM 26770</strain>
    </source>
</reference>
<comment type="subcellular location">
    <subcellularLocation>
        <location evidence="1 12">Cell membrane</location>
        <topology evidence="1 12">Multi-pass membrane protein</topology>
    </subcellularLocation>
</comment>